<sequence length="132" mass="15474">MIQLIIGILFFIGLYILTIDEARWVKIVSFVYYIILSIIFIVGYNQRLAFIEQSETIVKVVENPLYSWVTTFGYLYSIPFMLISFYILLRIVLQIKNKMKKALISGLFLFIVFTVGHFMNLLFILLFYGTTS</sequence>
<keyword evidence="1" id="KW-0812">Transmembrane</keyword>
<feature type="transmembrane region" description="Helical" evidence="1">
    <location>
        <begin position="101"/>
        <end position="128"/>
    </location>
</feature>
<dbReference type="STRING" id="221109.gene:10734560"/>
<evidence type="ECO:0000313" key="2">
    <source>
        <dbReference type="EMBL" id="BAC14265.1"/>
    </source>
</evidence>
<dbReference type="KEGG" id="oih:OB2309"/>
<name>Q8EP10_OCEIH</name>
<feature type="transmembrane region" description="Helical" evidence="1">
    <location>
        <begin position="6"/>
        <end position="22"/>
    </location>
</feature>
<keyword evidence="1" id="KW-0472">Membrane</keyword>
<reference evidence="2 3" key="2">
    <citation type="journal article" date="2002" name="Nucleic Acids Res.">
        <title>Genome sequence of Oceanobacillus iheyensis isolated from the Iheya Ridge and its unexpected adaptive capabilities to extreme environments.</title>
        <authorList>
            <person name="Takami H."/>
            <person name="Takaki Y."/>
            <person name="Uchiyama I."/>
        </authorList>
    </citation>
    <scope>NUCLEOTIDE SEQUENCE [LARGE SCALE GENOMIC DNA]</scope>
    <source>
        <strain evidence="3">DSM 14371 / CIP 107618 / JCM 11309 / KCTC 3954 / HTE831</strain>
    </source>
</reference>
<dbReference type="eggNOG" id="ENOG50301PV">
    <property type="taxonomic scope" value="Bacteria"/>
</dbReference>
<proteinExistence type="predicted"/>
<feature type="transmembrane region" description="Helical" evidence="1">
    <location>
        <begin position="65"/>
        <end position="89"/>
    </location>
</feature>
<dbReference type="Proteomes" id="UP000000822">
    <property type="component" value="Chromosome"/>
</dbReference>
<evidence type="ECO:0000256" key="1">
    <source>
        <dbReference type="SAM" id="Phobius"/>
    </source>
</evidence>
<reference evidence="2 3" key="1">
    <citation type="journal article" date="2001" name="FEMS Microbiol. Lett.">
        <title>Oceanobacillus iheyensis gen. nov., sp. nov., a deep-sea extremely halotolerant and alkaliphilic species isolated from a depth of 1050 m on the Iheya Ridge.</title>
        <authorList>
            <person name="Lu J."/>
            <person name="Nogi Y."/>
            <person name="Takami H."/>
        </authorList>
    </citation>
    <scope>NUCLEOTIDE SEQUENCE [LARGE SCALE GENOMIC DNA]</scope>
    <source>
        <strain evidence="3">DSM 14371 / CIP 107618 / JCM 11309 / KCTC 3954 / HTE831</strain>
    </source>
</reference>
<keyword evidence="3" id="KW-1185">Reference proteome</keyword>
<dbReference type="HOGENOM" id="CLU_1914905_0_0_9"/>
<feature type="transmembrane region" description="Helical" evidence="1">
    <location>
        <begin position="27"/>
        <end position="45"/>
    </location>
</feature>
<evidence type="ECO:0000313" key="3">
    <source>
        <dbReference type="Proteomes" id="UP000000822"/>
    </source>
</evidence>
<dbReference type="EMBL" id="BA000028">
    <property type="protein sequence ID" value="BAC14265.1"/>
    <property type="molecule type" value="Genomic_DNA"/>
</dbReference>
<gene>
    <name evidence="2" type="ordered locus">OB2309</name>
</gene>
<keyword evidence="1" id="KW-1133">Transmembrane helix</keyword>
<accession>Q8EP10</accession>
<dbReference type="AlphaFoldDB" id="Q8EP10"/>
<organism evidence="2 3">
    <name type="scientific">Oceanobacillus iheyensis (strain DSM 14371 / CIP 107618 / JCM 11309 / KCTC 3954 / HTE831)</name>
    <dbReference type="NCBI Taxonomy" id="221109"/>
    <lineage>
        <taxon>Bacteria</taxon>
        <taxon>Bacillati</taxon>
        <taxon>Bacillota</taxon>
        <taxon>Bacilli</taxon>
        <taxon>Bacillales</taxon>
        <taxon>Bacillaceae</taxon>
        <taxon>Oceanobacillus</taxon>
    </lineage>
</organism>
<protein>
    <submittedName>
        <fullName evidence="2">Uncharacterized protein</fullName>
    </submittedName>
</protein>